<accession>A0A5C0WIL5</accession>
<dbReference type="Proteomes" id="UP000325032">
    <property type="component" value="Chromosome"/>
</dbReference>
<evidence type="ECO:0000313" key="2">
    <source>
        <dbReference type="Proteomes" id="UP000325032"/>
    </source>
</evidence>
<protein>
    <submittedName>
        <fullName evidence="1">Uncharacterized protein</fullName>
    </submittedName>
</protein>
<proteinExistence type="predicted"/>
<dbReference type="GeneID" id="61770620"/>
<dbReference type="AlphaFoldDB" id="A0A5C0WIL5"/>
<reference evidence="1 2" key="1">
    <citation type="journal article" date="2018" name="Plant Biotechnol. Rep.">
        <title>Diversity and antifungal activity of endophytic bacteria associated with Panax ginseng seedlings.</title>
        <authorList>
            <person name="Park J.M."/>
            <person name="Hong C.E."/>
            <person name="Jo S.H."/>
        </authorList>
    </citation>
    <scope>NUCLEOTIDE SEQUENCE [LARGE SCALE GENOMIC DNA]</scope>
    <source>
        <strain evidence="1 2">PgKB20</strain>
    </source>
</reference>
<organism evidence="1 2">
    <name type="scientific">Bacillus safensis</name>
    <dbReference type="NCBI Taxonomy" id="561879"/>
    <lineage>
        <taxon>Bacteria</taxon>
        <taxon>Bacillati</taxon>
        <taxon>Bacillota</taxon>
        <taxon>Bacilli</taxon>
        <taxon>Bacillales</taxon>
        <taxon>Bacillaceae</taxon>
        <taxon>Bacillus</taxon>
    </lineage>
</organism>
<name>A0A5C0WIL5_BACIA</name>
<dbReference type="RefSeq" id="WP_187470511.1">
    <property type="nucleotide sequence ID" value="NZ_CP043404.1"/>
</dbReference>
<gene>
    <name evidence="1" type="ORF">FX981_02172</name>
</gene>
<evidence type="ECO:0000313" key="1">
    <source>
        <dbReference type="EMBL" id="QEK63930.1"/>
    </source>
</evidence>
<dbReference type="EMBL" id="CP043404">
    <property type="protein sequence ID" value="QEK63930.1"/>
    <property type="molecule type" value="Genomic_DNA"/>
</dbReference>
<keyword evidence="2" id="KW-1185">Reference proteome</keyword>
<sequence>MYAHMDSETKEYDEVLLKPVYADDPFPNGLPEGWTKEDMEWINKK</sequence>